<feature type="transmembrane region" description="Helical" evidence="1">
    <location>
        <begin position="141"/>
        <end position="163"/>
    </location>
</feature>
<evidence type="ECO:0000256" key="1">
    <source>
        <dbReference type="SAM" id="Phobius"/>
    </source>
</evidence>
<keyword evidence="1" id="KW-0812">Transmembrane</keyword>
<dbReference type="OrthoDB" id="2744793at2759"/>
<protein>
    <recommendedName>
        <fullName evidence="4">Chitin synthase export chaperone</fullName>
    </recommendedName>
</protein>
<evidence type="ECO:0000313" key="2">
    <source>
        <dbReference type="EMBL" id="KAE9396110.1"/>
    </source>
</evidence>
<gene>
    <name evidence="2" type="ORF">BT96DRAFT_120793</name>
</gene>
<feature type="transmembrane region" description="Helical" evidence="1">
    <location>
        <begin position="56"/>
        <end position="78"/>
    </location>
</feature>
<organism evidence="2 3">
    <name type="scientific">Gymnopus androsaceus JB14</name>
    <dbReference type="NCBI Taxonomy" id="1447944"/>
    <lineage>
        <taxon>Eukaryota</taxon>
        <taxon>Fungi</taxon>
        <taxon>Dikarya</taxon>
        <taxon>Basidiomycota</taxon>
        <taxon>Agaricomycotina</taxon>
        <taxon>Agaricomycetes</taxon>
        <taxon>Agaricomycetidae</taxon>
        <taxon>Agaricales</taxon>
        <taxon>Marasmiineae</taxon>
        <taxon>Omphalotaceae</taxon>
        <taxon>Gymnopus</taxon>
    </lineage>
</organism>
<dbReference type="EMBL" id="ML769519">
    <property type="protein sequence ID" value="KAE9396110.1"/>
    <property type="molecule type" value="Genomic_DNA"/>
</dbReference>
<evidence type="ECO:0000313" key="3">
    <source>
        <dbReference type="Proteomes" id="UP000799118"/>
    </source>
</evidence>
<keyword evidence="1" id="KW-1133">Transmembrane helix</keyword>
<accession>A0A6A4HE71</accession>
<proteinExistence type="predicted"/>
<name>A0A6A4HE71_9AGAR</name>
<feature type="transmembrane region" description="Helical" evidence="1">
    <location>
        <begin position="23"/>
        <end position="44"/>
    </location>
</feature>
<keyword evidence="3" id="KW-1185">Reference proteome</keyword>
<dbReference type="AlphaFoldDB" id="A0A6A4HE71"/>
<evidence type="ECO:0008006" key="4">
    <source>
        <dbReference type="Google" id="ProtNLM"/>
    </source>
</evidence>
<sequence>MTPEESKKIALLGSVSFQNISDLIFSIALFGVYILAFIISMHIISQRKNNGRAHKALIALLLVGFVILVLATCADIAANLSLVKYNLMVSLSTGIVAQEMAANLQVIVVDNIANCSANINVLIADIAIVWRAWALWVENRLIKWALLIILLLDICISIVDSVADTKKD</sequence>
<reference evidence="2" key="1">
    <citation type="journal article" date="2019" name="Environ. Microbiol.">
        <title>Fungal ecological strategies reflected in gene transcription - a case study of two litter decomposers.</title>
        <authorList>
            <person name="Barbi F."/>
            <person name="Kohler A."/>
            <person name="Barry K."/>
            <person name="Baskaran P."/>
            <person name="Daum C."/>
            <person name="Fauchery L."/>
            <person name="Ihrmark K."/>
            <person name="Kuo A."/>
            <person name="LaButti K."/>
            <person name="Lipzen A."/>
            <person name="Morin E."/>
            <person name="Grigoriev I.V."/>
            <person name="Henrissat B."/>
            <person name="Lindahl B."/>
            <person name="Martin F."/>
        </authorList>
    </citation>
    <scope>NUCLEOTIDE SEQUENCE</scope>
    <source>
        <strain evidence="2">JB14</strain>
    </source>
</reference>
<dbReference type="Proteomes" id="UP000799118">
    <property type="component" value="Unassembled WGS sequence"/>
</dbReference>
<keyword evidence="1" id="KW-0472">Membrane</keyword>